<gene>
    <name evidence="2" type="ORF">L618_001300001160</name>
</gene>
<accession>A0A562ENF7</accession>
<evidence type="ECO:0000313" key="2">
    <source>
        <dbReference type="EMBL" id="TWH23281.1"/>
    </source>
</evidence>
<proteinExistence type="predicted"/>
<dbReference type="Proteomes" id="UP000317573">
    <property type="component" value="Unassembled WGS sequence"/>
</dbReference>
<dbReference type="AlphaFoldDB" id="A0A562ENF7"/>
<comment type="caution">
    <text evidence="2">The sequence shown here is derived from an EMBL/GenBank/DDBJ whole genome shotgun (WGS) entry which is preliminary data.</text>
</comment>
<reference evidence="2 3" key="1">
    <citation type="submission" date="2019-07" db="EMBL/GenBank/DDBJ databases">
        <title>Genome sequencing of lignin-degrading bacterial isolates.</title>
        <authorList>
            <person name="Gladden J."/>
        </authorList>
    </citation>
    <scope>NUCLEOTIDE SEQUENCE [LARGE SCALE GENOMIC DNA]</scope>
    <source>
        <strain evidence="2 3">J45</strain>
    </source>
</reference>
<dbReference type="EMBL" id="VLJT01000010">
    <property type="protein sequence ID" value="TWH23281.1"/>
    <property type="molecule type" value="Genomic_DNA"/>
</dbReference>
<dbReference type="RefSeq" id="WP_145691220.1">
    <property type="nucleotide sequence ID" value="NZ_VLJT01000010.1"/>
</dbReference>
<name>A0A562ENF7_RHORH</name>
<sequence>MEPTISVSDVPRRGSSSWYDGTVTITADGQEIGRLTFSVSHDAEIVETLAYSVHRKSDRRQGHAERMLKKVLDEFPKYELRESGAPNDEQGEDEHEPGGDVFLAGLRQKGIPYHISDCLREGPDSCVCPVGGRARK</sequence>
<organism evidence="2 3">
    <name type="scientific">Rhodococcus rhodochrous J45</name>
    <dbReference type="NCBI Taxonomy" id="935266"/>
    <lineage>
        <taxon>Bacteria</taxon>
        <taxon>Bacillati</taxon>
        <taxon>Actinomycetota</taxon>
        <taxon>Actinomycetes</taxon>
        <taxon>Mycobacteriales</taxon>
        <taxon>Nocardiaceae</taxon>
        <taxon>Rhodococcus</taxon>
    </lineage>
</organism>
<protein>
    <submittedName>
        <fullName evidence="2">Uncharacterized protein</fullName>
    </submittedName>
</protein>
<evidence type="ECO:0000256" key="1">
    <source>
        <dbReference type="SAM" id="MobiDB-lite"/>
    </source>
</evidence>
<feature type="region of interest" description="Disordered" evidence="1">
    <location>
        <begin position="79"/>
        <end position="100"/>
    </location>
</feature>
<evidence type="ECO:0000313" key="3">
    <source>
        <dbReference type="Proteomes" id="UP000317573"/>
    </source>
</evidence>